<dbReference type="AlphaFoldDB" id="A0A8J2QM25"/>
<feature type="region of interest" description="Disordered" evidence="1">
    <location>
        <begin position="43"/>
        <end position="67"/>
    </location>
</feature>
<proteinExistence type="predicted"/>
<reference evidence="2" key="1">
    <citation type="submission" date="2021-09" db="EMBL/GenBank/DDBJ databases">
        <authorList>
            <person name="Martin H S."/>
        </authorList>
    </citation>
    <scope>NUCLEOTIDE SEQUENCE</scope>
</reference>
<keyword evidence="3" id="KW-1185">Reference proteome</keyword>
<sequence>MAFRHQSSKLSIFSHVTSLSHQTVNCSFTLGWSVVLGREPHAPRGSVRVTRAQQEPARSPQPSAGAPCCSDPSLTSCAPDHAEVHILHLFYGKCTGTRFATLRVKRQLVGSCVVSQVAIVNDRITCFVNDSWIDDFFLHLT</sequence>
<organism evidence="2 3">
    <name type="scientific">Danaus chrysippus</name>
    <name type="common">African queen</name>
    <dbReference type="NCBI Taxonomy" id="151541"/>
    <lineage>
        <taxon>Eukaryota</taxon>
        <taxon>Metazoa</taxon>
        <taxon>Ecdysozoa</taxon>
        <taxon>Arthropoda</taxon>
        <taxon>Hexapoda</taxon>
        <taxon>Insecta</taxon>
        <taxon>Pterygota</taxon>
        <taxon>Neoptera</taxon>
        <taxon>Endopterygota</taxon>
        <taxon>Lepidoptera</taxon>
        <taxon>Glossata</taxon>
        <taxon>Ditrysia</taxon>
        <taxon>Papilionoidea</taxon>
        <taxon>Nymphalidae</taxon>
        <taxon>Danainae</taxon>
        <taxon>Danaini</taxon>
        <taxon>Danaina</taxon>
        <taxon>Danaus</taxon>
        <taxon>Anosia</taxon>
    </lineage>
</organism>
<evidence type="ECO:0000256" key="1">
    <source>
        <dbReference type="SAM" id="MobiDB-lite"/>
    </source>
</evidence>
<dbReference type="EMBL" id="CAKASE010000054">
    <property type="protein sequence ID" value="CAG9565744.1"/>
    <property type="molecule type" value="Genomic_DNA"/>
</dbReference>
<accession>A0A8J2QM25</accession>
<protein>
    <submittedName>
        <fullName evidence="2">(African queen) hypothetical protein</fullName>
    </submittedName>
</protein>
<comment type="caution">
    <text evidence="2">The sequence shown here is derived from an EMBL/GenBank/DDBJ whole genome shotgun (WGS) entry which is preliminary data.</text>
</comment>
<evidence type="ECO:0000313" key="3">
    <source>
        <dbReference type="Proteomes" id="UP000789524"/>
    </source>
</evidence>
<name>A0A8J2QM25_9NEOP</name>
<dbReference type="Proteomes" id="UP000789524">
    <property type="component" value="Unassembled WGS sequence"/>
</dbReference>
<gene>
    <name evidence="2" type="ORF">DCHRY22_LOCUS6525</name>
</gene>
<evidence type="ECO:0000313" key="2">
    <source>
        <dbReference type="EMBL" id="CAG9565744.1"/>
    </source>
</evidence>